<keyword evidence="3" id="KW-1185">Reference proteome</keyword>
<sequence>MTEIIRFSLLAGLLVALLFAYIQMKRQKKITKIVNDKFVTNIENLLNKLADDKEDDKKFKKEVLRVLHKIEESIDDKKTNS</sequence>
<evidence type="ECO:0000313" key="3">
    <source>
        <dbReference type="Proteomes" id="UP000324646"/>
    </source>
</evidence>
<accession>A0A5C0SA24</accession>
<dbReference type="EMBL" id="CP042243">
    <property type="protein sequence ID" value="QEK11413.1"/>
    <property type="molecule type" value="Genomic_DNA"/>
</dbReference>
<proteinExistence type="predicted"/>
<dbReference type="Proteomes" id="UP000324646">
    <property type="component" value="Chromosome"/>
</dbReference>
<keyword evidence="1" id="KW-0472">Membrane</keyword>
<evidence type="ECO:0000313" key="2">
    <source>
        <dbReference type="EMBL" id="QEK11413.1"/>
    </source>
</evidence>
<protein>
    <submittedName>
        <fullName evidence="2">Uncharacterized protein</fullName>
    </submittedName>
</protein>
<name>A0A5C0SA24_CRATE</name>
<gene>
    <name evidence="2" type="ORF">FQB35_02955</name>
</gene>
<organism evidence="2 3">
    <name type="scientific">Crassaminicella thermophila</name>
    <dbReference type="NCBI Taxonomy" id="2599308"/>
    <lineage>
        <taxon>Bacteria</taxon>
        <taxon>Bacillati</taxon>
        <taxon>Bacillota</taxon>
        <taxon>Clostridia</taxon>
        <taxon>Eubacteriales</taxon>
        <taxon>Clostridiaceae</taxon>
        <taxon>Crassaminicella</taxon>
    </lineage>
</organism>
<dbReference type="AlphaFoldDB" id="A0A5C0SA24"/>
<feature type="transmembrane region" description="Helical" evidence="1">
    <location>
        <begin position="6"/>
        <end position="22"/>
    </location>
</feature>
<keyword evidence="1" id="KW-1133">Transmembrane helix</keyword>
<dbReference type="RefSeq" id="WP_148808533.1">
    <property type="nucleotide sequence ID" value="NZ_CP042243.1"/>
</dbReference>
<evidence type="ECO:0000256" key="1">
    <source>
        <dbReference type="SAM" id="Phobius"/>
    </source>
</evidence>
<reference evidence="2 3" key="1">
    <citation type="submission" date="2019-07" db="EMBL/GenBank/DDBJ databases">
        <title>Complete genome of Crassaminicella thermophila SY095.</title>
        <authorList>
            <person name="Li X."/>
        </authorList>
    </citation>
    <scope>NUCLEOTIDE SEQUENCE [LARGE SCALE GENOMIC DNA]</scope>
    <source>
        <strain evidence="2 3">SY095</strain>
    </source>
</reference>
<keyword evidence="1" id="KW-0812">Transmembrane</keyword>
<dbReference type="KEGG" id="crs:FQB35_02955"/>